<feature type="signal peptide" evidence="2">
    <location>
        <begin position="1"/>
        <end position="29"/>
    </location>
</feature>
<protein>
    <submittedName>
        <fullName evidence="4">D-alanyl-D-alanine carboxypeptidase</fullName>
    </submittedName>
</protein>
<dbReference type="InterPro" id="IPR001466">
    <property type="entry name" value="Beta-lactam-related"/>
</dbReference>
<dbReference type="PANTHER" id="PTHR46825:SF7">
    <property type="entry name" value="D-ALANYL-D-ALANINE CARBOXYPEPTIDASE"/>
    <property type="match status" value="1"/>
</dbReference>
<feature type="compositionally biased region" description="Low complexity" evidence="1">
    <location>
        <begin position="31"/>
        <end position="44"/>
    </location>
</feature>
<gene>
    <name evidence="4" type="ORF">FNL38_1021028</name>
</gene>
<dbReference type="PROSITE" id="PS51257">
    <property type="entry name" value="PROKAR_LIPOPROTEIN"/>
    <property type="match status" value="1"/>
</dbReference>
<keyword evidence="4" id="KW-0645">Protease</keyword>
<evidence type="ECO:0000256" key="2">
    <source>
        <dbReference type="SAM" id="SignalP"/>
    </source>
</evidence>
<organism evidence="4">
    <name type="scientific">Nocardia globerula</name>
    <dbReference type="NCBI Taxonomy" id="1818"/>
    <lineage>
        <taxon>Bacteria</taxon>
        <taxon>Bacillati</taxon>
        <taxon>Actinomycetota</taxon>
        <taxon>Actinomycetes</taxon>
        <taxon>Mycobacteriales</taxon>
        <taxon>Nocardiaceae</taxon>
        <taxon>Nocardia</taxon>
    </lineage>
</organism>
<dbReference type="AlphaFoldDB" id="A0A652YVB7"/>
<evidence type="ECO:0000256" key="1">
    <source>
        <dbReference type="SAM" id="MobiDB-lite"/>
    </source>
</evidence>
<dbReference type="PANTHER" id="PTHR46825">
    <property type="entry name" value="D-ALANYL-D-ALANINE-CARBOXYPEPTIDASE/ENDOPEPTIDASE AMPH"/>
    <property type="match status" value="1"/>
</dbReference>
<evidence type="ECO:0000259" key="3">
    <source>
        <dbReference type="Pfam" id="PF00144"/>
    </source>
</evidence>
<dbReference type="Gene3D" id="3.40.710.10">
    <property type="entry name" value="DD-peptidase/beta-lactamase superfamily"/>
    <property type="match status" value="1"/>
</dbReference>
<keyword evidence="4" id="KW-0378">Hydrolase</keyword>
<dbReference type="Pfam" id="PF00144">
    <property type="entry name" value="Beta-lactamase"/>
    <property type="match status" value="1"/>
</dbReference>
<proteinExistence type="predicted"/>
<evidence type="ECO:0000313" key="4">
    <source>
        <dbReference type="EMBL" id="TYQ06884.1"/>
    </source>
</evidence>
<name>A0A652YVB7_NOCGL</name>
<keyword evidence="2" id="KW-0732">Signal</keyword>
<feature type="region of interest" description="Disordered" evidence="1">
    <location>
        <begin position="26"/>
        <end position="48"/>
    </location>
</feature>
<keyword evidence="4" id="KW-0121">Carboxypeptidase</keyword>
<reference evidence="4" key="1">
    <citation type="submission" date="2019-07" db="EMBL/GenBank/DDBJ databases">
        <title>Genomic Encyclopedia of Type Strains, Phase IV (KMG-IV): sequencing the most valuable type-strain genomes for metagenomic binning, comparative biology and taxonomic classification.</title>
        <authorList>
            <person name="Goeker M."/>
        </authorList>
    </citation>
    <scope>NUCLEOTIDE SEQUENCE</scope>
    <source>
        <strain evidence="4">DSM 44596</strain>
    </source>
</reference>
<dbReference type="InterPro" id="IPR012338">
    <property type="entry name" value="Beta-lactam/transpept-like"/>
</dbReference>
<comment type="caution">
    <text evidence="4">The sequence shown here is derived from an EMBL/GenBank/DDBJ whole genome shotgun (WGS) entry which is preliminary data.</text>
</comment>
<dbReference type="InterPro" id="IPR050491">
    <property type="entry name" value="AmpC-like"/>
</dbReference>
<accession>A0A652YVB7</accession>
<dbReference type="GO" id="GO:0004180">
    <property type="term" value="F:carboxypeptidase activity"/>
    <property type="evidence" value="ECO:0007669"/>
    <property type="project" value="UniProtKB-KW"/>
</dbReference>
<dbReference type="SUPFAM" id="SSF56601">
    <property type="entry name" value="beta-lactamase/transpeptidase-like"/>
    <property type="match status" value="1"/>
</dbReference>
<sequence length="391" mass="41766">MKSTSRQRRTRLAVIALAVTALVSCGSNEDTTTGTSSPASSTVSPESQKIDDIVRTQVTELGLSGAVYGVWRGDTNVVTGAVGESPLGVPATTDMQLRVGQPMEPMLSTVLLQLDESGTLPLDEPIAKWEPSFPRSDQITPRMLANSTTGISDYVTNPEFEKRFYANPILGWTAQEILDLANTRPPLFAPGTSFAYSHSDLTLLGEVVQKATGQSLSDLLQQRIFDPLGMTDSRVALNPQIPDPVLHGYTTERGVFEDSTFWNPAAFLHSGNMNSTVTDVGKWVRALGTGELLSDTVFDEQMAPTTAGLGPLTDDKFFTFGTAHLDGWLVMNPSYGGYNGVALYEPKSETTIVIYATLGPTANANGNNAVPISNAIGAVMVPDNPPQVPGP</sequence>
<feature type="domain" description="Beta-lactamase-related" evidence="3">
    <location>
        <begin position="50"/>
        <end position="362"/>
    </location>
</feature>
<dbReference type="EMBL" id="VNIQ01000002">
    <property type="protein sequence ID" value="TYQ06884.1"/>
    <property type="molecule type" value="Genomic_DNA"/>
</dbReference>
<feature type="chain" id="PRO_5044203449" evidence="2">
    <location>
        <begin position="30"/>
        <end position="391"/>
    </location>
</feature>